<dbReference type="EMBL" id="FMZM01000001">
    <property type="protein sequence ID" value="SDC14166.1"/>
    <property type="molecule type" value="Genomic_DNA"/>
</dbReference>
<accession>A0A1G6J8B4</accession>
<evidence type="ECO:0000313" key="1">
    <source>
        <dbReference type="EMBL" id="SDC14166.1"/>
    </source>
</evidence>
<dbReference type="RefSeq" id="WP_090850190.1">
    <property type="nucleotide sequence ID" value="NZ_FMZM01000001.1"/>
</dbReference>
<reference evidence="1 2" key="1">
    <citation type="submission" date="2016-10" db="EMBL/GenBank/DDBJ databases">
        <authorList>
            <person name="de Groot N.N."/>
        </authorList>
    </citation>
    <scope>NUCLEOTIDE SEQUENCE [LARGE SCALE GENOMIC DNA]</scope>
    <source>
        <strain evidence="1 2">CGMCC 4.6858</strain>
    </source>
</reference>
<dbReference type="PANTHER" id="PTHR43102:SF2">
    <property type="entry name" value="GAF DOMAIN-CONTAINING PROTEIN"/>
    <property type="match status" value="1"/>
</dbReference>
<name>A0A1G6J8B4_9ACTN</name>
<dbReference type="PANTHER" id="PTHR43102">
    <property type="entry name" value="SLR1143 PROTEIN"/>
    <property type="match status" value="1"/>
</dbReference>
<dbReference type="Pfam" id="PF13185">
    <property type="entry name" value="GAF_2"/>
    <property type="match status" value="1"/>
</dbReference>
<gene>
    <name evidence="1" type="ORF">SAMN05421872_101384</name>
</gene>
<dbReference type="Gene3D" id="3.30.450.40">
    <property type="match status" value="1"/>
</dbReference>
<dbReference type="AlphaFoldDB" id="A0A1G6J8B4"/>
<dbReference type="Proteomes" id="UP000199034">
    <property type="component" value="Unassembled WGS sequence"/>
</dbReference>
<dbReference type="SUPFAM" id="SSF55781">
    <property type="entry name" value="GAF domain-like"/>
    <property type="match status" value="1"/>
</dbReference>
<keyword evidence="2" id="KW-1185">Reference proteome</keyword>
<proteinExistence type="predicted"/>
<organism evidence="1 2">
    <name type="scientific">Nocardioides lianchengensis</name>
    <dbReference type="NCBI Taxonomy" id="1045774"/>
    <lineage>
        <taxon>Bacteria</taxon>
        <taxon>Bacillati</taxon>
        <taxon>Actinomycetota</taxon>
        <taxon>Actinomycetes</taxon>
        <taxon>Propionibacteriales</taxon>
        <taxon>Nocardioidaceae</taxon>
        <taxon>Nocardioides</taxon>
    </lineage>
</organism>
<dbReference type="InterPro" id="IPR029016">
    <property type="entry name" value="GAF-like_dom_sf"/>
</dbReference>
<dbReference type="SMART" id="SM00065">
    <property type="entry name" value="GAF"/>
    <property type="match status" value="1"/>
</dbReference>
<dbReference type="InterPro" id="IPR003018">
    <property type="entry name" value="GAF"/>
</dbReference>
<dbReference type="STRING" id="1045774.SAMN05421872_101384"/>
<dbReference type="OrthoDB" id="9151676at2"/>
<protein>
    <submittedName>
        <fullName evidence="1">GAF domain-containing protein</fullName>
    </submittedName>
</protein>
<evidence type="ECO:0000313" key="2">
    <source>
        <dbReference type="Proteomes" id="UP000199034"/>
    </source>
</evidence>
<sequence length="296" mass="31567">MTSPLDCSESSAAAQGKLRSHAYQAPTSDDVRAALRTDTTIDTERLWARVCAEAGVSAVEPLSPLQLDRVIALLSLEEGRVGLIGRAMGVRVSVYRELGLRGADAPAPRFDWARVAMNTLLRGRVSLEARIQELVSLDPFAPEVRPHLDQAASRVARRLGSVMGGITIVLDDAQCVVGSSGSSGTWMDDAGGAPIEWSFCSVPVRTREPYAVNDLGADVMHRINPTVLHDGVRAYAGAPLITSAGEVLGACCVLDVRPRNFTDEDVAVLVEEAANVVAELERRRAEKEARSAAIGG</sequence>